<protein>
    <submittedName>
        <fullName evidence="2">Uncharacterized protein</fullName>
    </submittedName>
</protein>
<dbReference type="InterPro" id="IPR041289">
    <property type="entry name" value="Bact_RF_family3"/>
</dbReference>
<keyword evidence="3" id="KW-1185">Reference proteome</keyword>
<dbReference type="RefSeq" id="WP_077023893.1">
    <property type="nucleotide sequence ID" value="NZ_CP017641.1"/>
</dbReference>
<feature type="region of interest" description="Disordered" evidence="1">
    <location>
        <begin position="167"/>
        <end position="186"/>
    </location>
</feature>
<evidence type="ECO:0000313" key="3">
    <source>
        <dbReference type="Proteomes" id="UP000187735"/>
    </source>
</evidence>
<sequence length="389" mass="43495">MTQTIEHFETIDSEHLEQLSTARDSLCVSIYMPTHRHGTDVQQDPIRLKNAVSTAKKQLVKAGLSESDADDLLQPARDLMNLDASDEFWQHQSDGLAILLSRDESCLFQLGTKFDEEVAVSHRYRLKPLLRSMNASEDFHLVAVSRNAVRVFRGCKSGLKEEHFDDLPAGLDEGDNDEQRGHNRHSFKVRANAADSSVPHGHVEKKDEEELKQYFRDIKEAVGAHLRAQDAPVVFAGVEELFPYFKDEFDCCPVLDEAVQGNFDDSSADDLLTKAWPVVRNHCDSERKAAVDRFGEASGTKHGSTDLKTIVQAAFNGRVDTLLLKHGDRNFGTCDDNGTVERSDEAASADTYDLYDIAAIRTLRADGRVVFVNDDQLKSPIAAIFRYVV</sequence>
<dbReference type="EMBL" id="CP017641">
    <property type="protein sequence ID" value="APZ92242.1"/>
    <property type="molecule type" value="Genomic_DNA"/>
</dbReference>
<reference evidence="2 3" key="1">
    <citation type="journal article" date="2016" name="Front. Microbiol.">
        <title>Fuerstia marisgermanicae gen. nov., sp. nov., an Unusual Member of the Phylum Planctomycetes from the German Wadden Sea.</title>
        <authorList>
            <person name="Kohn T."/>
            <person name="Heuer A."/>
            <person name="Jogler M."/>
            <person name="Vollmers J."/>
            <person name="Boedeker C."/>
            <person name="Bunk B."/>
            <person name="Rast P."/>
            <person name="Borchert D."/>
            <person name="Glockner I."/>
            <person name="Freese H.M."/>
            <person name="Klenk H.P."/>
            <person name="Overmann J."/>
            <person name="Kaster A.K."/>
            <person name="Rohde M."/>
            <person name="Wiegand S."/>
            <person name="Jogler C."/>
        </authorList>
    </citation>
    <scope>NUCLEOTIDE SEQUENCE [LARGE SCALE GENOMIC DNA]</scope>
    <source>
        <strain evidence="2 3">NH11</strain>
    </source>
</reference>
<dbReference type="AlphaFoldDB" id="A0A1P8WDW2"/>
<organism evidence="2 3">
    <name type="scientific">Fuerstiella marisgermanici</name>
    <dbReference type="NCBI Taxonomy" id="1891926"/>
    <lineage>
        <taxon>Bacteria</taxon>
        <taxon>Pseudomonadati</taxon>
        <taxon>Planctomycetota</taxon>
        <taxon>Planctomycetia</taxon>
        <taxon>Planctomycetales</taxon>
        <taxon>Planctomycetaceae</taxon>
        <taxon>Fuerstiella</taxon>
    </lineage>
</organism>
<dbReference type="OrthoDB" id="4393931at2"/>
<dbReference type="Pfam" id="PF18845">
    <property type="entry name" value="baeRF_family3"/>
    <property type="match status" value="1"/>
</dbReference>
<dbReference type="Proteomes" id="UP000187735">
    <property type="component" value="Chromosome"/>
</dbReference>
<dbReference type="KEGG" id="fmr:Fuma_01852"/>
<accession>A0A1P8WDW2</accession>
<gene>
    <name evidence="2" type="ORF">Fuma_01852</name>
</gene>
<proteinExistence type="predicted"/>
<dbReference type="STRING" id="1891926.Fuma_01852"/>
<evidence type="ECO:0000256" key="1">
    <source>
        <dbReference type="SAM" id="MobiDB-lite"/>
    </source>
</evidence>
<name>A0A1P8WDW2_9PLAN</name>
<evidence type="ECO:0000313" key="2">
    <source>
        <dbReference type="EMBL" id="APZ92242.1"/>
    </source>
</evidence>